<accession>A0A645DPA7</accession>
<name>A0A645DPA7_9ZZZZ</name>
<comment type="caution">
    <text evidence="1">The sequence shown here is derived from an EMBL/GenBank/DDBJ whole genome shotgun (WGS) entry which is preliminary data.</text>
</comment>
<evidence type="ECO:0000313" key="1">
    <source>
        <dbReference type="EMBL" id="MPM91049.1"/>
    </source>
</evidence>
<organism evidence="1">
    <name type="scientific">bioreactor metagenome</name>
    <dbReference type="NCBI Taxonomy" id="1076179"/>
    <lineage>
        <taxon>unclassified sequences</taxon>
        <taxon>metagenomes</taxon>
        <taxon>ecological metagenomes</taxon>
    </lineage>
</organism>
<sequence length="172" mass="19083">MQENSQYQADPDADRGQNKGFTVNVAVRFSIGKAQYLQSGDFARSLADIDGSQIEENNKSQKRSDHNNQNDNAVQAFVAVQNFLHDVARKNHIQDQPAVDQMLRQSIIVRAMIGNDSVIGYGFSKNLTVKSAAHINIIRGIVFRHTGNRQAIFVIIGVFDGNGVPFARLQNI</sequence>
<proteinExistence type="predicted"/>
<gene>
    <name evidence="1" type="ORF">SDC9_138174</name>
</gene>
<reference evidence="1" key="1">
    <citation type="submission" date="2019-08" db="EMBL/GenBank/DDBJ databases">
        <authorList>
            <person name="Kucharzyk K."/>
            <person name="Murdoch R.W."/>
            <person name="Higgins S."/>
            <person name="Loffler F."/>
        </authorList>
    </citation>
    <scope>NUCLEOTIDE SEQUENCE</scope>
</reference>
<dbReference type="AlphaFoldDB" id="A0A645DPA7"/>
<dbReference type="EMBL" id="VSSQ01038163">
    <property type="protein sequence ID" value="MPM91049.1"/>
    <property type="molecule type" value="Genomic_DNA"/>
</dbReference>
<protein>
    <submittedName>
        <fullName evidence="1">Uncharacterized protein</fullName>
    </submittedName>
</protein>